<proteinExistence type="predicted"/>
<dbReference type="Gene3D" id="3.20.20.70">
    <property type="entry name" value="Aldolase class I"/>
    <property type="match status" value="1"/>
</dbReference>
<feature type="chain" id="PRO_5001480792" description="Glycoside hydrolase family 42 N-terminal domain-containing protein" evidence="1">
    <location>
        <begin position="20"/>
        <end position="507"/>
    </location>
</feature>
<dbReference type="AlphaFoldDB" id="A0A015VRY8"/>
<dbReference type="PATRIC" id="fig|1339316.3.peg.4466"/>
<dbReference type="InterPro" id="IPR013785">
    <property type="entry name" value="Aldolase_TIM"/>
</dbReference>
<gene>
    <name evidence="2" type="ORF">M125_4701</name>
</gene>
<evidence type="ECO:0000313" key="2">
    <source>
        <dbReference type="EMBL" id="EXY88638.1"/>
    </source>
</evidence>
<evidence type="ECO:0008006" key="4">
    <source>
        <dbReference type="Google" id="ProtNLM"/>
    </source>
</evidence>
<evidence type="ECO:0000313" key="3">
    <source>
        <dbReference type="Proteomes" id="UP000020773"/>
    </source>
</evidence>
<dbReference type="RefSeq" id="WP_008770311.1">
    <property type="nucleotide sequence ID" value="NZ_JGDB01000277.1"/>
</dbReference>
<protein>
    <recommendedName>
        <fullName evidence="4">Glycoside hydrolase family 42 N-terminal domain-containing protein</fullName>
    </recommendedName>
</protein>
<dbReference type="SUPFAM" id="SSF51445">
    <property type="entry name" value="(Trans)glycosidases"/>
    <property type="match status" value="1"/>
</dbReference>
<feature type="signal peptide" evidence="1">
    <location>
        <begin position="1"/>
        <end position="19"/>
    </location>
</feature>
<name>A0A015VRY8_BACFG</name>
<dbReference type="Proteomes" id="UP000020773">
    <property type="component" value="Unassembled WGS sequence"/>
</dbReference>
<sequence>MIGYRNLLISLFCSMAVSAAGQPRLVKSLVPDMPSQAPDYFCTWNLQGYVASYKSTELTRAAMTEDYLFGDGLYQNWVDCYPAIRKDLYFVMDDSWDIPKDVNDSPNLYLGCVELSSDRFPSFRGDAVERLKQLSEQIKSKGWKGVGGWICAQKAETHAAIPEEEYWKQRIKAANAAGFDYWKVDWGKEDRNGEWRRKLTAIGKRYAPHLYIEHALRNEFIEFSDVFRTYDVENITAQPITIRRICDLLPYKTVEGAKGIINCEDEPYIAVGLGCAIGVMRHPFAGTLPDGAQDFVFPPVGRDIKRRLDEVVRGVRWHRIAEPFAVGYGTFAIDSVKLTDHWILQENETWNKGRTVGADVTADAPARVARNMKLPEVSGAPLSVCPFVLASRYPNGAVAVSTIGHNVGREYVTEKVAVSISVDRWDIPIGLFGYFKEVTMVFPSPLKTGKHTVFAQDLAGENPVDITSNVVIKDNRLIIPGEVISRVGLMNASEGDCSDPGMVIRVM</sequence>
<dbReference type="EMBL" id="JGDB01000277">
    <property type="protein sequence ID" value="EXY88638.1"/>
    <property type="molecule type" value="Genomic_DNA"/>
</dbReference>
<reference evidence="2 3" key="1">
    <citation type="submission" date="2014-02" db="EMBL/GenBank/DDBJ databases">
        <authorList>
            <person name="Sears C."/>
            <person name="Carroll K."/>
            <person name="Sack B.R."/>
            <person name="Qadri F."/>
            <person name="Myers L.L."/>
            <person name="Chung G.-T."/>
            <person name="Escheverria P."/>
            <person name="Fraser C.M."/>
            <person name="Sadzewicz L."/>
            <person name="Shefchek K.A."/>
            <person name="Tallon L."/>
            <person name="Das S.P."/>
            <person name="Daugherty S."/>
            <person name="Mongodin E.F."/>
        </authorList>
    </citation>
    <scope>NUCLEOTIDE SEQUENCE [LARGE SCALE GENOMIC DNA]</scope>
    <source>
        <strain evidence="3">3998T(B)3</strain>
    </source>
</reference>
<accession>A0A015VRY8</accession>
<organism evidence="2 3">
    <name type="scientific">Bacteroides fragilis str. 3998T(B)3</name>
    <dbReference type="NCBI Taxonomy" id="1339316"/>
    <lineage>
        <taxon>Bacteria</taxon>
        <taxon>Pseudomonadati</taxon>
        <taxon>Bacteroidota</taxon>
        <taxon>Bacteroidia</taxon>
        <taxon>Bacteroidales</taxon>
        <taxon>Bacteroidaceae</taxon>
        <taxon>Bacteroides</taxon>
    </lineage>
</organism>
<dbReference type="InterPro" id="IPR017853">
    <property type="entry name" value="GH"/>
</dbReference>
<keyword evidence="1" id="KW-0732">Signal</keyword>
<evidence type="ECO:0000256" key="1">
    <source>
        <dbReference type="SAM" id="SignalP"/>
    </source>
</evidence>
<comment type="caution">
    <text evidence="2">The sequence shown here is derived from an EMBL/GenBank/DDBJ whole genome shotgun (WGS) entry which is preliminary data.</text>
</comment>